<evidence type="ECO:0000256" key="1">
    <source>
        <dbReference type="SAM" id="Coils"/>
    </source>
</evidence>
<gene>
    <name evidence="2" type="ORF">PIB30_073317</name>
</gene>
<feature type="coiled-coil region" evidence="1">
    <location>
        <begin position="157"/>
        <end position="192"/>
    </location>
</feature>
<evidence type="ECO:0000313" key="2">
    <source>
        <dbReference type="EMBL" id="MED6125934.1"/>
    </source>
</evidence>
<sequence>MLQLDLGMVLGSLPHLGVVSGESPRLGVVRARSWRNLGPWITPGPCLAPNFFSLSIPERTQVNRINRGKQKMPHTGGSKSIATLMDELELIEERLRNDQHQSNEQSNNDVAWEGDLYSQVLGSDKSGYVRGLGLGPTPSLLWGNKASFGKFASDILANEIAQKLEQEIKMLKEKHEEEIKLMKENQDKMLIELSCMRQILCRFVSTSSSMARDFNENSFMQASQTRLVRDSVTFVRTREKDRRSGTQTSYECERRTFLSTRSVIRACNHVKNTEYGTRVVLPTS</sequence>
<organism evidence="2 3">
    <name type="scientific">Stylosanthes scabra</name>
    <dbReference type="NCBI Taxonomy" id="79078"/>
    <lineage>
        <taxon>Eukaryota</taxon>
        <taxon>Viridiplantae</taxon>
        <taxon>Streptophyta</taxon>
        <taxon>Embryophyta</taxon>
        <taxon>Tracheophyta</taxon>
        <taxon>Spermatophyta</taxon>
        <taxon>Magnoliopsida</taxon>
        <taxon>eudicotyledons</taxon>
        <taxon>Gunneridae</taxon>
        <taxon>Pentapetalae</taxon>
        <taxon>rosids</taxon>
        <taxon>fabids</taxon>
        <taxon>Fabales</taxon>
        <taxon>Fabaceae</taxon>
        <taxon>Papilionoideae</taxon>
        <taxon>50 kb inversion clade</taxon>
        <taxon>dalbergioids sensu lato</taxon>
        <taxon>Dalbergieae</taxon>
        <taxon>Pterocarpus clade</taxon>
        <taxon>Stylosanthes</taxon>
    </lineage>
</organism>
<protein>
    <submittedName>
        <fullName evidence="2">Uncharacterized protein</fullName>
    </submittedName>
</protein>
<keyword evidence="1" id="KW-0175">Coiled coil</keyword>
<comment type="caution">
    <text evidence="2">The sequence shown here is derived from an EMBL/GenBank/DDBJ whole genome shotgun (WGS) entry which is preliminary data.</text>
</comment>
<proteinExistence type="predicted"/>
<name>A0ABU6RPR4_9FABA</name>
<dbReference type="EMBL" id="JASCZI010031095">
    <property type="protein sequence ID" value="MED6125934.1"/>
    <property type="molecule type" value="Genomic_DNA"/>
</dbReference>
<evidence type="ECO:0000313" key="3">
    <source>
        <dbReference type="Proteomes" id="UP001341840"/>
    </source>
</evidence>
<keyword evidence="3" id="KW-1185">Reference proteome</keyword>
<dbReference type="Proteomes" id="UP001341840">
    <property type="component" value="Unassembled WGS sequence"/>
</dbReference>
<reference evidence="2 3" key="1">
    <citation type="journal article" date="2023" name="Plants (Basel)">
        <title>Bridging the Gap: Combining Genomics and Transcriptomics Approaches to Understand Stylosanthes scabra, an Orphan Legume from the Brazilian Caatinga.</title>
        <authorList>
            <person name="Ferreira-Neto J.R.C."/>
            <person name="da Silva M.D."/>
            <person name="Binneck E."/>
            <person name="de Melo N.F."/>
            <person name="da Silva R.H."/>
            <person name="de Melo A.L.T.M."/>
            <person name="Pandolfi V."/>
            <person name="Bustamante F.O."/>
            <person name="Brasileiro-Vidal A.C."/>
            <person name="Benko-Iseppon A.M."/>
        </authorList>
    </citation>
    <scope>NUCLEOTIDE SEQUENCE [LARGE SCALE GENOMIC DNA]</scope>
    <source>
        <tissue evidence="2">Leaves</tissue>
    </source>
</reference>
<feature type="coiled-coil region" evidence="1">
    <location>
        <begin position="81"/>
        <end position="108"/>
    </location>
</feature>
<accession>A0ABU6RPR4</accession>